<accession>A0AAV4MXU9</accession>
<gene>
    <name evidence="1" type="ORF">CEXT_624081</name>
</gene>
<dbReference type="EMBL" id="BPLR01002739">
    <property type="protein sequence ID" value="GIX77304.1"/>
    <property type="molecule type" value="Genomic_DNA"/>
</dbReference>
<evidence type="ECO:0000313" key="2">
    <source>
        <dbReference type="Proteomes" id="UP001054945"/>
    </source>
</evidence>
<organism evidence="1 2">
    <name type="scientific">Caerostris extrusa</name>
    <name type="common">Bark spider</name>
    <name type="synonym">Caerostris bankana</name>
    <dbReference type="NCBI Taxonomy" id="172846"/>
    <lineage>
        <taxon>Eukaryota</taxon>
        <taxon>Metazoa</taxon>
        <taxon>Ecdysozoa</taxon>
        <taxon>Arthropoda</taxon>
        <taxon>Chelicerata</taxon>
        <taxon>Arachnida</taxon>
        <taxon>Araneae</taxon>
        <taxon>Araneomorphae</taxon>
        <taxon>Entelegynae</taxon>
        <taxon>Araneoidea</taxon>
        <taxon>Araneidae</taxon>
        <taxon>Caerostris</taxon>
    </lineage>
</organism>
<name>A0AAV4MXU9_CAEEX</name>
<evidence type="ECO:0000313" key="1">
    <source>
        <dbReference type="EMBL" id="GIX77304.1"/>
    </source>
</evidence>
<keyword evidence="2" id="KW-1185">Reference proteome</keyword>
<comment type="caution">
    <text evidence="1">The sequence shown here is derived from an EMBL/GenBank/DDBJ whole genome shotgun (WGS) entry which is preliminary data.</text>
</comment>
<protein>
    <submittedName>
        <fullName evidence="1">Uncharacterized protein</fullName>
    </submittedName>
</protein>
<proteinExistence type="predicted"/>
<dbReference type="Proteomes" id="UP001054945">
    <property type="component" value="Unassembled WGS sequence"/>
</dbReference>
<dbReference type="AlphaFoldDB" id="A0AAV4MXU9"/>
<reference evidence="1 2" key="1">
    <citation type="submission" date="2021-06" db="EMBL/GenBank/DDBJ databases">
        <title>Caerostris extrusa draft genome.</title>
        <authorList>
            <person name="Kono N."/>
            <person name="Arakawa K."/>
        </authorList>
    </citation>
    <scope>NUCLEOTIDE SEQUENCE [LARGE SCALE GENOMIC DNA]</scope>
</reference>
<sequence>MNAPAQSNSHEGGEESKFYYYTVLRLGTDIREDISARSRACIHNLWISGVLSEFITARGAIPPWISIRGARFLATVAQVGARIGEKGDLEYDGVLYSV</sequence>